<name>A0A9K3D9F6_9EUKA</name>
<keyword evidence="5" id="KW-1185">Reference proteome</keyword>
<dbReference type="PANTHER" id="PTHR46093">
    <property type="entry name" value="ACYL-COA-BINDING DOMAIN-CONTAINING PROTEIN 5"/>
    <property type="match status" value="1"/>
</dbReference>
<dbReference type="AlphaFoldDB" id="A0A9K3D9F6"/>
<protein>
    <submittedName>
        <fullName evidence="4">Uncharacterized protein</fullName>
    </submittedName>
</protein>
<feature type="non-terminal residue" evidence="4">
    <location>
        <position position="262"/>
    </location>
</feature>
<evidence type="ECO:0000313" key="5">
    <source>
        <dbReference type="Proteomes" id="UP000265618"/>
    </source>
</evidence>
<comment type="caution">
    <text evidence="4">The sequence shown here is derived from an EMBL/GenBank/DDBJ whole genome shotgun (WGS) entry which is preliminary data.</text>
</comment>
<keyword evidence="2" id="KW-0677">Repeat</keyword>
<evidence type="ECO:0000256" key="1">
    <source>
        <dbReference type="ARBA" id="ARBA00022441"/>
    </source>
</evidence>
<organism evidence="4 5">
    <name type="scientific">Kipferlia bialata</name>
    <dbReference type="NCBI Taxonomy" id="797122"/>
    <lineage>
        <taxon>Eukaryota</taxon>
        <taxon>Metamonada</taxon>
        <taxon>Carpediemonas-like organisms</taxon>
        <taxon>Kipferlia</taxon>
    </lineage>
</organism>
<evidence type="ECO:0000256" key="3">
    <source>
        <dbReference type="SAM" id="SignalP"/>
    </source>
</evidence>
<dbReference type="PANTHER" id="PTHR46093:SF18">
    <property type="entry name" value="FIBRONECTIN TYPE-III DOMAIN-CONTAINING PROTEIN"/>
    <property type="match status" value="1"/>
</dbReference>
<dbReference type="Gene3D" id="2.120.10.80">
    <property type="entry name" value="Kelch-type beta propeller"/>
    <property type="match status" value="1"/>
</dbReference>
<dbReference type="Proteomes" id="UP000265618">
    <property type="component" value="Unassembled WGS sequence"/>
</dbReference>
<proteinExistence type="predicted"/>
<dbReference type="SUPFAM" id="SSF117281">
    <property type="entry name" value="Kelch motif"/>
    <property type="match status" value="1"/>
</dbReference>
<accession>A0A9K3D9F6</accession>
<evidence type="ECO:0000313" key="4">
    <source>
        <dbReference type="EMBL" id="GIQ90561.1"/>
    </source>
</evidence>
<dbReference type="EMBL" id="BDIP01006335">
    <property type="protein sequence ID" value="GIQ90561.1"/>
    <property type="molecule type" value="Genomic_DNA"/>
</dbReference>
<dbReference type="Pfam" id="PF24681">
    <property type="entry name" value="Kelch_KLHDC2_KLHL20_DRC7"/>
    <property type="match status" value="1"/>
</dbReference>
<evidence type="ECO:0000256" key="2">
    <source>
        <dbReference type="ARBA" id="ARBA00022737"/>
    </source>
</evidence>
<reference evidence="4 5" key="1">
    <citation type="journal article" date="2018" name="PLoS ONE">
        <title>The draft genome of Kipferlia bialata reveals reductive genome evolution in fornicate parasites.</title>
        <authorList>
            <person name="Tanifuji G."/>
            <person name="Takabayashi S."/>
            <person name="Kume K."/>
            <person name="Takagi M."/>
            <person name="Nakayama T."/>
            <person name="Kamikawa R."/>
            <person name="Inagaki Y."/>
            <person name="Hashimoto T."/>
        </authorList>
    </citation>
    <scope>NUCLEOTIDE SEQUENCE [LARGE SCALE GENOMIC DNA]</scope>
    <source>
        <strain evidence="4">NY0173</strain>
    </source>
</reference>
<dbReference type="InterPro" id="IPR015915">
    <property type="entry name" value="Kelch-typ_b-propeller"/>
</dbReference>
<feature type="chain" id="PRO_5039953458" evidence="3">
    <location>
        <begin position="23"/>
        <end position="262"/>
    </location>
</feature>
<keyword evidence="3" id="KW-0732">Signal</keyword>
<sequence length="262" mass="27932">MRVVLVCACLVALSFCLNNSWGTLLTNDPPSPRCGHVMGATYTDTTLTEVSVLFVLGGMSSGNEVLASAAYLDMQDGEEQWAALTYPAYAVRAYASAVSVGTGMYLFGGFNSDMEFTDDLYYVELADPANPVWTIIHHGLVWPEARAKASLSLSEDGTQAILLGGETEGGVVLDTWRFNLAQALTSAVLVAPTGSYSDWPCARAGHVAEYVTQADQTYVMLQGGTGSNGRALSDVWQLHLGISPQWEEVTHTIGGSAYPATT</sequence>
<feature type="signal peptide" evidence="3">
    <location>
        <begin position="1"/>
        <end position="22"/>
    </location>
</feature>
<gene>
    <name evidence="4" type="ORF">KIPB_013400</name>
</gene>
<keyword evidence="1" id="KW-0880">Kelch repeat</keyword>